<dbReference type="EMBL" id="BAAANJ010000004">
    <property type="protein sequence ID" value="GAA1805926.1"/>
    <property type="molecule type" value="Genomic_DNA"/>
</dbReference>
<comment type="caution">
    <text evidence="1">The sequence shown here is derived from an EMBL/GenBank/DDBJ whole genome shotgun (WGS) entry which is preliminary data.</text>
</comment>
<dbReference type="InterPro" id="IPR035944">
    <property type="entry name" value="YfbM-like_sf"/>
</dbReference>
<dbReference type="RefSeq" id="WP_344294587.1">
    <property type="nucleotide sequence ID" value="NZ_BAAANJ010000004.1"/>
</dbReference>
<accession>A0ABP4YEP9</accession>
<dbReference type="Gene3D" id="3.40.1760.10">
    <property type="entry name" value="YfbM-like super family"/>
    <property type="match status" value="1"/>
</dbReference>
<organism evidence="1 2">
    <name type="scientific">Agromyces neolithicus</name>
    <dbReference type="NCBI Taxonomy" id="269420"/>
    <lineage>
        <taxon>Bacteria</taxon>
        <taxon>Bacillati</taxon>
        <taxon>Actinomycetota</taxon>
        <taxon>Actinomycetes</taxon>
        <taxon>Micrococcales</taxon>
        <taxon>Microbacteriaceae</taxon>
        <taxon>Agromyces</taxon>
    </lineage>
</organism>
<dbReference type="Proteomes" id="UP001500002">
    <property type="component" value="Unassembled WGS sequence"/>
</dbReference>
<evidence type="ECO:0008006" key="3">
    <source>
        <dbReference type="Google" id="ProtNLM"/>
    </source>
</evidence>
<gene>
    <name evidence="1" type="ORF">GCM10009749_12670</name>
</gene>
<keyword evidence="2" id="KW-1185">Reference proteome</keyword>
<proteinExistence type="predicted"/>
<protein>
    <recommendedName>
        <fullName evidence="3">DUF1877 family protein</fullName>
    </recommendedName>
</protein>
<evidence type="ECO:0000313" key="2">
    <source>
        <dbReference type="Proteomes" id="UP001500002"/>
    </source>
</evidence>
<reference evidence="2" key="1">
    <citation type="journal article" date="2019" name="Int. J. Syst. Evol. Microbiol.">
        <title>The Global Catalogue of Microorganisms (GCM) 10K type strain sequencing project: providing services to taxonomists for standard genome sequencing and annotation.</title>
        <authorList>
            <consortium name="The Broad Institute Genomics Platform"/>
            <consortium name="The Broad Institute Genome Sequencing Center for Infectious Disease"/>
            <person name="Wu L."/>
            <person name="Ma J."/>
        </authorList>
    </citation>
    <scope>NUCLEOTIDE SEQUENCE [LARGE SCALE GENOMIC DNA]</scope>
    <source>
        <strain evidence="2">JCM 14322</strain>
    </source>
</reference>
<name>A0ABP4YEP9_9MICO</name>
<evidence type="ECO:0000313" key="1">
    <source>
        <dbReference type="EMBL" id="GAA1805926.1"/>
    </source>
</evidence>
<sequence length="151" mass="16925">MGIRYYAYPVAPNDIDDAKRNPDRYLGADPLMDAWGGTEPRPRMLYLDKCWSCLQGEFGIGTANERPAAELVRGEVRFVDLGWFGFRRVLDAAEVAAIANDLELVLTEVDATWIDCPFDGATDYVRSYLTAARYFTQTLAERGEGLVYLIG</sequence>